<sequence length="179" mass="20241">MRRMWECVFFLQTWCPGTPISRSSHGCGFRKNAPHAAELMAFFWSQEEALHNFFRSNSMLAGEQLTRVSPGHFKSSDTPYWSNWGIAVFPRSRLIPLTVSYFSPRDRGKRRCEGPNLVRRKGCLYPRRSARASPDDGPRVGATAQGSAAMNNIITTPDSRPRDCNKTHIHCTTGLIPIQ</sequence>
<evidence type="ECO:0000313" key="3">
    <source>
        <dbReference type="Proteomes" id="UP000077069"/>
    </source>
</evidence>
<dbReference type="GeneID" id="28769085"/>
<feature type="region of interest" description="Disordered" evidence="1">
    <location>
        <begin position="128"/>
        <end position="161"/>
    </location>
</feature>
<keyword evidence="3" id="KW-1185">Reference proteome</keyword>
<gene>
    <name evidence="2" type="ORF">CC84DRAFT_211132</name>
</gene>
<dbReference type="Proteomes" id="UP000077069">
    <property type="component" value="Unassembled WGS sequence"/>
</dbReference>
<dbReference type="AlphaFoldDB" id="A0A177C1Z9"/>
<dbReference type="RefSeq" id="XP_018032048.1">
    <property type="nucleotide sequence ID" value="XM_018185599.1"/>
</dbReference>
<evidence type="ECO:0000313" key="2">
    <source>
        <dbReference type="EMBL" id="OAG01683.1"/>
    </source>
</evidence>
<organism evidence="2 3">
    <name type="scientific">Paraphaeosphaeria sporulosa</name>
    <dbReference type="NCBI Taxonomy" id="1460663"/>
    <lineage>
        <taxon>Eukaryota</taxon>
        <taxon>Fungi</taxon>
        <taxon>Dikarya</taxon>
        <taxon>Ascomycota</taxon>
        <taxon>Pezizomycotina</taxon>
        <taxon>Dothideomycetes</taxon>
        <taxon>Pleosporomycetidae</taxon>
        <taxon>Pleosporales</taxon>
        <taxon>Massarineae</taxon>
        <taxon>Didymosphaeriaceae</taxon>
        <taxon>Paraphaeosphaeria</taxon>
    </lineage>
</organism>
<feature type="compositionally biased region" description="Polar residues" evidence="1">
    <location>
        <begin position="144"/>
        <end position="158"/>
    </location>
</feature>
<reference evidence="2 3" key="1">
    <citation type="submission" date="2016-05" db="EMBL/GenBank/DDBJ databases">
        <title>Comparative analysis of secretome profiles of manganese(II)-oxidizing ascomycete fungi.</title>
        <authorList>
            <consortium name="DOE Joint Genome Institute"/>
            <person name="Zeiner C.A."/>
            <person name="Purvine S.O."/>
            <person name="Zink E.M."/>
            <person name="Wu S."/>
            <person name="Pasa-Tolic L."/>
            <person name="Chaput D.L."/>
            <person name="Haridas S."/>
            <person name="Grigoriev I.V."/>
            <person name="Santelli C.M."/>
            <person name="Hansel C.M."/>
        </authorList>
    </citation>
    <scope>NUCLEOTIDE SEQUENCE [LARGE SCALE GENOMIC DNA]</scope>
    <source>
        <strain evidence="2 3">AP3s5-JAC2a</strain>
    </source>
</reference>
<dbReference type="InParanoid" id="A0A177C1Z9"/>
<protein>
    <submittedName>
        <fullName evidence="2">Uncharacterized protein</fullName>
    </submittedName>
</protein>
<dbReference type="EMBL" id="KV441557">
    <property type="protein sequence ID" value="OAG01683.1"/>
    <property type="molecule type" value="Genomic_DNA"/>
</dbReference>
<name>A0A177C1Z9_9PLEO</name>
<accession>A0A177C1Z9</accession>
<evidence type="ECO:0000256" key="1">
    <source>
        <dbReference type="SAM" id="MobiDB-lite"/>
    </source>
</evidence>
<proteinExistence type="predicted"/>